<dbReference type="OrthoDB" id="7772923at2759"/>
<gene>
    <name evidence="1" type="ORF">RCC_05646</name>
</gene>
<dbReference type="EMBL" id="FJUY01000008">
    <property type="protein sequence ID" value="CZT19790.1"/>
    <property type="molecule type" value="Genomic_DNA"/>
</dbReference>
<proteinExistence type="predicted"/>
<dbReference type="SUPFAM" id="SSF51726">
    <property type="entry name" value="UROD/MetE-like"/>
    <property type="match status" value="1"/>
</dbReference>
<reference evidence="1 2" key="1">
    <citation type="submission" date="2016-03" db="EMBL/GenBank/DDBJ databases">
        <authorList>
            <person name="Ploux O."/>
        </authorList>
    </citation>
    <scope>NUCLEOTIDE SEQUENCE [LARGE SCALE GENOMIC DNA]</scope>
    <source>
        <strain evidence="1 2">URUG2</strain>
    </source>
</reference>
<evidence type="ECO:0000313" key="1">
    <source>
        <dbReference type="EMBL" id="CZT19790.1"/>
    </source>
</evidence>
<protein>
    <submittedName>
        <fullName evidence="1">Uncharacterized protein</fullName>
    </submittedName>
</protein>
<accession>A0A2D3V2U7</accession>
<dbReference type="Gene3D" id="3.20.20.210">
    <property type="match status" value="1"/>
</dbReference>
<dbReference type="InterPro" id="IPR038071">
    <property type="entry name" value="UROD/MetE-like_sf"/>
</dbReference>
<dbReference type="Proteomes" id="UP000225277">
    <property type="component" value="Unassembled WGS sequence"/>
</dbReference>
<evidence type="ECO:0000313" key="2">
    <source>
        <dbReference type="Proteomes" id="UP000225277"/>
    </source>
</evidence>
<dbReference type="PANTHER" id="PTHR43844">
    <property type="entry name" value="METHIONINE SYNTHASE"/>
    <property type="match status" value="1"/>
</dbReference>
<dbReference type="RefSeq" id="XP_023626680.1">
    <property type="nucleotide sequence ID" value="XM_023770912.1"/>
</dbReference>
<dbReference type="PANTHER" id="PTHR43844:SF2">
    <property type="entry name" value="SYNTHASE, VITAMIN-B12 INDEPENDENT, PUTATIVE (AFU_ORTHOLOGUE AFUA_3G12060)-RELATED"/>
    <property type="match status" value="1"/>
</dbReference>
<dbReference type="GeneID" id="35600799"/>
<organism evidence="1 2">
    <name type="scientific">Ramularia collo-cygni</name>
    <dbReference type="NCBI Taxonomy" id="112498"/>
    <lineage>
        <taxon>Eukaryota</taxon>
        <taxon>Fungi</taxon>
        <taxon>Dikarya</taxon>
        <taxon>Ascomycota</taxon>
        <taxon>Pezizomycotina</taxon>
        <taxon>Dothideomycetes</taxon>
        <taxon>Dothideomycetidae</taxon>
        <taxon>Mycosphaerellales</taxon>
        <taxon>Mycosphaerellaceae</taxon>
        <taxon>Ramularia</taxon>
    </lineage>
</organism>
<sequence length="151" mass="16853">MAPPHRMDHIGSLLRPASLLEARSSLSSPSNLYTIPSDHKIKLAEQQAIQTIVSKQQTLCIRPITSGEFCRHIYYGGLFEKLSGMTPMPNLPIPEAFLSYRFPHYNRPRENGRKDSCGCDLHGTDSLGGKCVFGRMENVDCDPTEGFMARV</sequence>
<dbReference type="AlphaFoldDB" id="A0A2D3V2U7"/>
<name>A0A2D3V2U7_9PEZI</name>
<keyword evidence="2" id="KW-1185">Reference proteome</keyword>
<dbReference type="STRING" id="112498.A0A2D3V2U7"/>